<comment type="caution">
    <text evidence="4">The sequence shown here is derived from an EMBL/GenBank/DDBJ whole genome shotgun (WGS) entry which is preliminary data.</text>
</comment>
<keyword evidence="5" id="KW-1185">Reference proteome</keyword>
<evidence type="ECO:0000259" key="3">
    <source>
        <dbReference type="PROSITE" id="PS50110"/>
    </source>
</evidence>
<dbReference type="EMBL" id="BMKL01000001">
    <property type="protein sequence ID" value="GGD87526.1"/>
    <property type="molecule type" value="Genomic_DNA"/>
</dbReference>
<feature type="domain" description="Response regulatory" evidence="3">
    <location>
        <begin position="1"/>
        <end position="110"/>
    </location>
</feature>
<keyword evidence="1 2" id="KW-0597">Phosphoprotein</keyword>
<organism evidence="4 5">
    <name type="scientific">Tsuneonella deserti</name>
    <dbReference type="NCBI Taxonomy" id="2035528"/>
    <lineage>
        <taxon>Bacteria</taxon>
        <taxon>Pseudomonadati</taxon>
        <taxon>Pseudomonadota</taxon>
        <taxon>Alphaproteobacteria</taxon>
        <taxon>Sphingomonadales</taxon>
        <taxon>Erythrobacteraceae</taxon>
        <taxon>Tsuneonella</taxon>
    </lineage>
</organism>
<dbReference type="InterPro" id="IPR011006">
    <property type="entry name" value="CheY-like_superfamily"/>
</dbReference>
<reference evidence="5" key="1">
    <citation type="journal article" date="2019" name="Int. J. Syst. Evol. Microbiol.">
        <title>The Global Catalogue of Microorganisms (GCM) 10K type strain sequencing project: providing services to taxonomists for standard genome sequencing and annotation.</title>
        <authorList>
            <consortium name="The Broad Institute Genomics Platform"/>
            <consortium name="The Broad Institute Genome Sequencing Center for Infectious Disease"/>
            <person name="Wu L."/>
            <person name="Ma J."/>
        </authorList>
    </citation>
    <scope>NUCLEOTIDE SEQUENCE [LARGE SCALE GENOMIC DNA]</scope>
    <source>
        <strain evidence="5">CGMCC 1.15959</strain>
    </source>
</reference>
<gene>
    <name evidence="4" type="ORF">GCM10011515_03870</name>
</gene>
<name>A0ABQ1S1P9_9SPHN</name>
<dbReference type="PROSITE" id="PS50110">
    <property type="entry name" value="RESPONSE_REGULATORY"/>
    <property type="match status" value="1"/>
</dbReference>
<dbReference type="InterPro" id="IPR001789">
    <property type="entry name" value="Sig_transdc_resp-reg_receiver"/>
</dbReference>
<dbReference type="InterPro" id="IPR050595">
    <property type="entry name" value="Bact_response_regulator"/>
</dbReference>
<dbReference type="PANTHER" id="PTHR44591:SF21">
    <property type="entry name" value="TWO-COMPONENT RESPONSE REGULATOR"/>
    <property type="match status" value="1"/>
</dbReference>
<sequence>MAEDEPLLRELAIEDLTDAGHEVVAARNGDSALEVLHGDRGFDILFTDIRMPGQLDGWALATEARRLVPALKVIYSSGLDESSEELGPDDRIIQKPYRLDALLALLGEFQVG</sequence>
<evidence type="ECO:0000313" key="5">
    <source>
        <dbReference type="Proteomes" id="UP000619041"/>
    </source>
</evidence>
<dbReference type="SMART" id="SM00448">
    <property type="entry name" value="REC"/>
    <property type="match status" value="1"/>
</dbReference>
<dbReference type="Pfam" id="PF00072">
    <property type="entry name" value="Response_reg"/>
    <property type="match status" value="1"/>
</dbReference>
<protein>
    <recommendedName>
        <fullName evidence="3">Response regulatory domain-containing protein</fullName>
    </recommendedName>
</protein>
<evidence type="ECO:0000313" key="4">
    <source>
        <dbReference type="EMBL" id="GGD87526.1"/>
    </source>
</evidence>
<dbReference type="Gene3D" id="3.40.50.2300">
    <property type="match status" value="1"/>
</dbReference>
<evidence type="ECO:0000256" key="2">
    <source>
        <dbReference type="PROSITE-ProRule" id="PRU00169"/>
    </source>
</evidence>
<feature type="modified residue" description="4-aspartylphosphate" evidence="2">
    <location>
        <position position="48"/>
    </location>
</feature>
<dbReference type="SUPFAM" id="SSF52172">
    <property type="entry name" value="CheY-like"/>
    <property type="match status" value="1"/>
</dbReference>
<accession>A0ABQ1S1P9</accession>
<dbReference type="PANTHER" id="PTHR44591">
    <property type="entry name" value="STRESS RESPONSE REGULATOR PROTEIN 1"/>
    <property type="match status" value="1"/>
</dbReference>
<evidence type="ECO:0000256" key="1">
    <source>
        <dbReference type="ARBA" id="ARBA00022553"/>
    </source>
</evidence>
<dbReference type="Proteomes" id="UP000619041">
    <property type="component" value="Unassembled WGS sequence"/>
</dbReference>
<proteinExistence type="predicted"/>